<protein>
    <submittedName>
        <fullName evidence="3">Uncharacterized protein</fullName>
    </submittedName>
</protein>
<evidence type="ECO:0000313" key="3">
    <source>
        <dbReference type="EMBL" id="OGD98000.1"/>
    </source>
</evidence>
<keyword evidence="2" id="KW-0812">Transmembrane</keyword>
<keyword evidence="2" id="KW-1133">Transmembrane helix</keyword>
<gene>
    <name evidence="3" type="ORF">A3A49_02090</name>
</gene>
<accession>A0A1F5H1F4</accession>
<feature type="region of interest" description="Disordered" evidence="1">
    <location>
        <begin position="26"/>
        <end position="55"/>
    </location>
</feature>
<dbReference type="STRING" id="1797725.A3A49_02090"/>
<dbReference type="AlphaFoldDB" id="A0A1F5H1F4"/>
<dbReference type="EMBL" id="MFBO01000020">
    <property type="protein sequence ID" value="OGD98000.1"/>
    <property type="molecule type" value="Genomic_DNA"/>
</dbReference>
<feature type="compositionally biased region" description="Basic and acidic residues" evidence="1">
    <location>
        <begin position="34"/>
        <end position="51"/>
    </location>
</feature>
<evidence type="ECO:0000256" key="2">
    <source>
        <dbReference type="SAM" id="Phobius"/>
    </source>
</evidence>
<sequence length="95" mass="11333">MQNQSFEDKLVAAIRSISNTLETIETSRGSRIKSPREDLDDRVKEQREESGTRQQLSHLEEQNRLLRNQNRIYFWLLIVTILWLIISNLVTVFFR</sequence>
<reference evidence="3 4" key="1">
    <citation type="journal article" date="2016" name="Nat. Commun.">
        <title>Thousands of microbial genomes shed light on interconnected biogeochemical processes in an aquifer system.</title>
        <authorList>
            <person name="Anantharaman K."/>
            <person name="Brown C.T."/>
            <person name="Hug L.A."/>
            <person name="Sharon I."/>
            <person name="Castelle C.J."/>
            <person name="Probst A.J."/>
            <person name="Thomas B.C."/>
            <person name="Singh A."/>
            <person name="Wilkins M.J."/>
            <person name="Karaoz U."/>
            <person name="Brodie E.L."/>
            <person name="Williams K.H."/>
            <person name="Hubbard S.S."/>
            <person name="Banfield J.F."/>
        </authorList>
    </citation>
    <scope>NUCLEOTIDE SEQUENCE [LARGE SCALE GENOMIC DNA]</scope>
</reference>
<evidence type="ECO:0000313" key="4">
    <source>
        <dbReference type="Proteomes" id="UP000176740"/>
    </source>
</evidence>
<comment type="caution">
    <text evidence="3">The sequence shown here is derived from an EMBL/GenBank/DDBJ whole genome shotgun (WGS) entry which is preliminary data.</text>
</comment>
<keyword evidence="2" id="KW-0472">Membrane</keyword>
<evidence type="ECO:0000256" key="1">
    <source>
        <dbReference type="SAM" id="MobiDB-lite"/>
    </source>
</evidence>
<dbReference type="Proteomes" id="UP000176740">
    <property type="component" value="Unassembled WGS sequence"/>
</dbReference>
<organism evidence="3 4">
    <name type="scientific">Candidatus Curtissbacteria bacterium RIFCSPLOWO2_01_FULL_38_11b</name>
    <dbReference type="NCBI Taxonomy" id="1797725"/>
    <lineage>
        <taxon>Bacteria</taxon>
        <taxon>Candidatus Curtissiibacteriota</taxon>
    </lineage>
</organism>
<proteinExistence type="predicted"/>
<feature type="transmembrane region" description="Helical" evidence="2">
    <location>
        <begin position="72"/>
        <end position="94"/>
    </location>
</feature>
<name>A0A1F5H1F4_9BACT</name>